<keyword evidence="10" id="KW-1185">Reference proteome</keyword>
<keyword evidence="5 7" id="KW-0472">Membrane</keyword>
<dbReference type="InterPro" id="IPR020846">
    <property type="entry name" value="MFS_dom"/>
</dbReference>
<dbReference type="PANTHER" id="PTHR23501:SF199">
    <property type="entry name" value="MFS EFFLUX TRANSPORTER INPD-RELATED"/>
    <property type="match status" value="1"/>
</dbReference>
<feature type="transmembrane region" description="Helical" evidence="7">
    <location>
        <begin position="66"/>
        <end position="95"/>
    </location>
</feature>
<evidence type="ECO:0000256" key="6">
    <source>
        <dbReference type="SAM" id="MobiDB-lite"/>
    </source>
</evidence>
<organism evidence="9 10">
    <name type="scientific">Penicillium angulare</name>
    <dbReference type="NCBI Taxonomy" id="116970"/>
    <lineage>
        <taxon>Eukaryota</taxon>
        <taxon>Fungi</taxon>
        <taxon>Dikarya</taxon>
        <taxon>Ascomycota</taxon>
        <taxon>Pezizomycotina</taxon>
        <taxon>Eurotiomycetes</taxon>
        <taxon>Eurotiomycetidae</taxon>
        <taxon>Eurotiales</taxon>
        <taxon>Aspergillaceae</taxon>
        <taxon>Penicillium</taxon>
    </lineage>
</organism>
<dbReference type="CDD" id="cd17502">
    <property type="entry name" value="MFS_Azr1_MDR_like"/>
    <property type="match status" value="1"/>
</dbReference>
<evidence type="ECO:0000256" key="3">
    <source>
        <dbReference type="ARBA" id="ARBA00022692"/>
    </source>
</evidence>
<comment type="caution">
    <text evidence="9">The sequence shown here is derived from an EMBL/GenBank/DDBJ whole genome shotgun (WGS) entry which is preliminary data.</text>
</comment>
<dbReference type="GO" id="GO:0022857">
    <property type="term" value="F:transmembrane transporter activity"/>
    <property type="evidence" value="ECO:0007669"/>
    <property type="project" value="InterPro"/>
</dbReference>
<feature type="transmembrane region" description="Helical" evidence="7">
    <location>
        <begin position="337"/>
        <end position="355"/>
    </location>
</feature>
<dbReference type="InterPro" id="IPR036259">
    <property type="entry name" value="MFS_trans_sf"/>
</dbReference>
<evidence type="ECO:0000256" key="4">
    <source>
        <dbReference type="ARBA" id="ARBA00022989"/>
    </source>
</evidence>
<reference evidence="9" key="2">
    <citation type="journal article" date="2023" name="IMA Fungus">
        <title>Comparative genomic study of the Penicillium genus elucidates a diverse pangenome and 15 lateral gene transfer events.</title>
        <authorList>
            <person name="Petersen C."/>
            <person name="Sorensen T."/>
            <person name="Nielsen M.R."/>
            <person name="Sondergaard T.E."/>
            <person name="Sorensen J.L."/>
            <person name="Fitzpatrick D.A."/>
            <person name="Frisvad J.C."/>
            <person name="Nielsen K.L."/>
        </authorList>
    </citation>
    <scope>NUCLEOTIDE SEQUENCE</scope>
    <source>
        <strain evidence="9">IBT 30069</strain>
    </source>
</reference>
<dbReference type="InterPro" id="IPR011701">
    <property type="entry name" value="MFS"/>
</dbReference>
<dbReference type="FunFam" id="1.20.1250.20:FF:000196">
    <property type="entry name" value="MFS toxin efflux pump (AflT)"/>
    <property type="match status" value="1"/>
</dbReference>
<feature type="transmembrane region" description="Helical" evidence="7">
    <location>
        <begin position="137"/>
        <end position="156"/>
    </location>
</feature>
<accession>A0A9W9FB39</accession>
<feature type="compositionally biased region" description="Basic and acidic residues" evidence="6">
    <location>
        <begin position="566"/>
        <end position="580"/>
    </location>
</feature>
<feature type="transmembrane region" description="Helical" evidence="7">
    <location>
        <begin position="461"/>
        <end position="480"/>
    </location>
</feature>
<feature type="transmembrane region" description="Helical" evidence="7">
    <location>
        <begin position="375"/>
        <end position="394"/>
    </location>
</feature>
<feature type="transmembrane region" description="Helical" evidence="7">
    <location>
        <begin position="195"/>
        <end position="216"/>
    </location>
</feature>
<sequence>MHEKDYMTLEVDSTTDSSLNKTTSNPSVRNDDQRTPKIEEPKEQTPTDASTTASEDEKLSEPPLSLWSLVPITAALCASLFCMSLDGTILATAIPEITTQFNSLDDVGWYGSSYMFATCSVQLIYGKLYTFYPSKWVYLIALIIFEVGSVVCATAPNSVALIVGRAVAGLGAAGLFSGALIIINRLVPLRIRPVYLGLVSSMHAIASVAGPILGGVFTDRLTWRWCFYINLPFGGFAVILILLCLPANSSSVIRLSWREQLKQFDLPGFVILAPSVICLVLALQWGGTTYPWNSGRVIALFVVFGVLFIAFLGIQVWQGERATVPPRVIKNRNIWGATWYGGFMGAGMFIVIYYLPIWFQAVKGTSAEQSGIDNLPSLVGMVLFAIIGGVISSTVGYYTPLILISSVITSISAGLLTTLKPNSGIGPWFGYQVLLSAGIGLGAQNMMLVASVAVPKEDMPIATSILTFIQILASAIVLPIGQSVFQNQLVANFNSLLPDVDAAEVVSKGATGFRDLFSSAQLPLALSAYNKALTQTFYVAVATSSLSIIGPIFMEWLSLKKVAAEREQSEEKENDEEKGQAEVAQATDAKSPKGE</sequence>
<feature type="transmembrane region" description="Helical" evidence="7">
    <location>
        <begin position="222"/>
        <end position="245"/>
    </location>
</feature>
<dbReference type="PROSITE" id="PS50850">
    <property type="entry name" value="MFS"/>
    <property type="match status" value="1"/>
</dbReference>
<feature type="region of interest" description="Disordered" evidence="6">
    <location>
        <begin position="566"/>
        <end position="595"/>
    </location>
</feature>
<dbReference type="GO" id="GO:0005886">
    <property type="term" value="C:plasma membrane"/>
    <property type="evidence" value="ECO:0007669"/>
    <property type="project" value="TreeGrafter"/>
</dbReference>
<feature type="region of interest" description="Disordered" evidence="6">
    <location>
        <begin position="1"/>
        <end position="59"/>
    </location>
</feature>
<evidence type="ECO:0000313" key="9">
    <source>
        <dbReference type="EMBL" id="KAJ5096909.1"/>
    </source>
</evidence>
<dbReference type="PANTHER" id="PTHR23501">
    <property type="entry name" value="MAJOR FACILITATOR SUPERFAMILY"/>
    <property type="match status" value="1"/>
</dbReference>
<proteinExistence type="inferred from homology"/>
<dbReference type="AlphaFoldDB" id="A0A9W9FB39"/>
<comment type="similarity">
    <text evidence="2">Belongs to the major facilitator superfamily. TCR/Tet family.</text>
</comment>
<keyword evidence="4 7" id="KW-1133">Transmembrane helix</keyword>
<feature type="domain" description="Major facilitator superfamily (MFS) profile" evidence="8">
    <location>
        <begin position="72"/>
        <end position="559"/>
    </location>
</feature>
<feature type="transmembrane region" description="Helical" evidence="7">
    <location>
        <begin position="401"/>
        <end position="419"/>
    </location>
</feature>
<feature type="compositionally biased region" description="Polar residues" evidence="6">
    <location>
        <begin position="11"/>
        <end position="28"/>
    </location>
</feature>
<evidence type="ECO:0000256" key="2">
    <source>
        <dbReference type="ARBA" id="ARBA00007520"/>
    </source>
</evidence>
<evidence type="ECO:0000259" key="8">
    <source>
        <dbReference type="PROSITE" id="PS50850"/>
    </source>
</evidence>
<feature type="transmembrane region" description="Helical" evidence="7">
    <location>
        <begin position="162"/>
        <end position="183"/>
    </location>
</feature>
<evidence type="ECO:0000256" key="7">
    <source>
        <dbReference type="SAM" id="Phobius"/>
    </source>
</evidence>
<feature type="transmembrane region" description="Helical" evidence="7">
    <location>
        <begin position="537"/>
        <end position="557"/>
    </location>
</feature>
<comment type="subcellular location">
    <subcellularLocation>
        <location evidence="1">Membrane</location>
        <topology evidence="1">Multi-pass membrane protein</topology>
    </subcellularLocation>
</comment>
<dbReference type="OrthoDB" id="10021397at2759"/>
<dbReference type="PRINTS" id="PR01036">
    <property type="entry name" value="TCRTETB"/>
</dbReference>
<keyword evidence="3 7" id="KW-0812">Transmembrane</keyword>
<dbReference type="EMBL" id="JAPQKH010000005">
    <property type="protein sequence ID" value="KAJ5096909.1"/>
    <property type="molecule type" value="Genomic_DNA"/>
</dbReference>
<gene>
    <name evidence="9" type="ORF">N7456_007630</name>
</gene>
<dbReference type="Proteomes" id="UP001149165">
    <property type="component" value="Unassembled WGS sequence"/>
</dbReference>
<protein>
    <submittedName>
        <fullName evidence="9">MFS transporter</fullName>
    </submittedName>
</protein>
<evidence type="ECO:0000256" key="1">
    <source>
        <dbReference type="ARBA" id="ARBA00004141"/>
    </source>
</evidence>
<name>A0A9W9FB39_9EURO</name>
<dbReference type="FunFam" id="1.20.1720.10:FF:000012">
    <property type="entry name" value="MFS toxin efflux pump (AflT)"/>
    <property type="match status" value="1"/>
</dbReference>
<dbReference type="SUPFAM" id="SSF103473">
    <property type="entry name" value="MFS general substrate transporter"/>
    <property type="match status" value="1"/>
</dbReference>
<dbReference type="Gene3D" id="1.20.1250.20">
    <property type="entry name" value="MFS general substrate transporter like domains"/>
    <property type="match status" value="2"/>
</dbReference>
<reference evidence="9" key="1">
    <citation type="submission" date="2022-11" db="EMBL/GenBank/DDBJ databases">
        <authorList>
            <person name="Petersen C."/>
        </authorList>
    </citation>
    <scope>NUCLEOTIDE SEQUENCE</scope>
    <source>
        <strain evidence="9">IBT 30069</strain>
    </source>
</reference>
<dbReference type="Pfam" id="PF07690">
    <property type="entry name" value="MFS_1"/>
    <property type="match status" value="1"/>
</dbReference>
<feature type="transmembrane region" description="Helical" evidence="7">
    <location>
        <begin position="431"/>
        <end position="454"/>
    </location>
</feature>
<evidence type="ECO:0000313" key="10">
    <source>
        <dbReference type="Proteomes" id="UP001149165"/>
    </source>
</evidence>
<evidence type="ECO:0000256" key="5">
    <source>
        <dbReference type="ARBA" id="ARBA00023136"/>
    </source>
</evidence>
<feature type="transmembrane region" description="Helical" evidence="7">
    <location>
        <begin position="107"/>
        <end position="125"/>
    </location>
</feature>
<feature type="compositionally biased region" description="Basic and acidic residues" evidence="6">
    <location>
        <begin position="29"/>
        <end position="45"/>
    </location>
</feature>
<feature type="transmembrane region" description="Helical" evidence="7">
    <location>
        <begin position="297"/>
        <end position="317"/>
    </location>
</feature>
<feature type="transmembrane region" description="Helical" evidence="7">
    <location>
        <begin position="266"/>
        <end position="285"/>
    </location>
</feature>